<dbReference type="GO" id="GO:0045944">
    <property type="term" value="P:positive regulation of transcription by RNA polymerase II"/>
    <property type="evidence" value="ECO:0007669"/>
    <property type="project" value="EnsemblFungi"/>
</dbReference>
<evidence type="ECO:0000259" key="3">
    <source>
        <dbReference type="Pfam" id="PF02114"/>
    </source>
</evidence>
<reference evidence="4 5" key="1">
    <citation type="submission" date="2016-07" db="EMBL/GenBank/DDBJ databases">
        <title>Pervasive Adenine N6-methylation of Active Genes in Fungi.</title>
        <authorList>
            <consortium name="DOE Joint Genome Institute"/>
            <person name="Mondo S.J."/>
            <person name="Dannebaum R.O."/>
            <person name="Kuo R.C."/>
            <person name="Labutti K."/>
            <person name="Haridas S."/>
            <person name="Kuo A."/>
            <person name="Salamov A."/>
            <person name="Ahrendt S.R."/>
            <person name="Lipzen A."/>
            <person name="Sullivan W."/>
            <person name="Andreopoulos W.B."/>
            <person name="Clum A."/>
            <person name="Lindquist E."/>
            <person name="Daum C."/>
            <person name="Ramamoorthy G.K."/>
            <person name="Gryganskyi A."/>
            <person name="Culley D."/>
            <person name="Magnuson J.K."/>
            <person name="James T.Y."/>
            <person name="O'Malley M.A."/>
            <person name="Stajich J.E."/>
            <person name="Spatafora J.W."/>
            <person name="Visel A."/>
            <person name="Grigoriev I.V."/>
        </authorList>
    </citation>
    <scope>NUCLEOTIDE SEQUENCE [LARGE SCALE GENOMIC DNA]</scope>
    <source>
        <strain evidence="4 5">NRRL 2496</strain>
    </source>
</reference>
<protein>
    <submittedName>
        <fullName evidence="4">Thioredoxin-like protein</fullName>
    </submittedName>
</protein>
<dbReference type="GO" id="GO:0003779">
    <property type="term" value="F:actin binding"/>
    <property type="evidence" value="ECO:0007669"/>
    <property type="project" value="EnsemblFungi"/>
</dbReference>
<evidence type="ECO:0000313" key="4">
    <source>
        <dbReference type="EMBL" id="ORY92360.1"/>
    </source>
</evidence>
<dbReference type="AlphaFoldDB" id="A0A1X2H3G7"/>
<dbReference type="GO" id="GO:0030036">
    <property type="term" value="P:actin cytoskeleton organization"/>
    <property type="evidence" value="ECO:0007669"/>
    <property type="project" value="EnsemblFungi"/>
</dbReference>
<comment type="similarity">
    <text evidence="1">Belongs to the phosducin family.</text>
</comment>
<dbReference type="GO" id="GO:0051726">
    <property type="term" value="P:regulation of cell cycle"/>
    <property type="evidence" value="ECO:0007669"/>
    <property type="project" value="EnsemblFungi"/>
</dbReference>
<dbReference type="InterPro" id="IPR024253">
    <property type="entry name" value="Phosducin_thioredoxin-like_dom"/>
</dbReference>
<dbReference type="GO" id="GO:1903333">
    <property type="term" value="P:negative regulation of protein folding"/>
    <property type="evidence" value="ECO:0007669"/>
    <property type="project" value="EnsemblFungi"/>
</dbReference>
<dbReference type="InterPro" id="IPR051498">
    <property type="entry name" value="Phosducin-like_chap/apop_reg"/>
</dbReference>
<dbReference type="GO" id="GO:0031683">
    <property type="term" value="F:G-protein beta/gamma-subunit complex binding"/>
    <property type="evidence" value="ECO:0007669"/>
    <property type="project" value="EnsemblFungi"/>
</dbReference>
<proteinExistence type="inferred from homology"/>
<comment type="caution">
    <text evidence="4">The sequence shown here is derived from an EMBL/GenBank/DDBJ whole genome shotgun (WGS) entry which is preliminary data.</text>
</comment>
<dbReference type="OMA" id="DSCIQHY"/>
<dbReference type="EMBL" id="MCGN01000010">
    <property type="protein sequence ID" value="ORY92360.1"/>
    <property type="molecule type" value="Genomic_DNA"/>
</dbReference>
<feature type="compositionally biased region" description="Acidic residues" evidence="2">
    <location>
        <begin position="231"/>
        <end position="244"/>
    </location>
</feature>
<dbReference type="Pfam" id="PF02114">
    <property type="entry name" value="Phosducin"/>
    <property type="match status" value="1"/>
</dbReference>
<dbReference type="STRING" id="13706.A0A1X2H3G7"/>
<sequence length="244" mass="27592">MDDPNADTEWNDILRARGILPPKDEKRDDEIEDWYVETVKAKEEAQKSLDNKTLDELDELEDELDDDRIIQEYRQKRMQEMQQVASKEKYGEVTQISKPDFVKEVTEASKECFVVVHLYQDAIPACKLMNQHLATLAREFKATKFLKIVADQCIPNYPDRNVPTLLVYGEGDIKANIVGAIAFGGMNMTVSSVRAQLANVGAVPPEDDGEKEKSKKKKSIYSSAATAALSSDDEEESDDDRGYY</sequence>
<dbReference type="FunCoup" id="A0A1X2H3G7">
    <property type="interactions" value="456"/>
</dbReference>
<accession>A0A1X2H3G7</accession>
<organism evidence="4 5">
    <name type="scientific">Syncephalastrum racemosum</name>
    <name type="common">Filamentous fungus</name>
    <dbReference type="NCBI Taxonomy" id="13706"/>
    <lineage>
        <taxon>Eukaryota</taxon>
        <taxon>Fungi</taxon>
        <taxon>Fungi incertae sedis</taxon>
        <taxon>Mucoromycota</taxon>
        <taxon>Mucoromycotina</taxon>
        <taxon>Mucoromycetes</taxon>
        <taxon>Mucorales</taxon>
        <taxon>Syncephalastraceae</taxon>
        <taxon>Syncephalastrum</taxon>
    </lineage>
</organism>
<dbReference type="PANTHER" id="PTHR45809">
    <property type="entry name" value="VIRAL IAP-ASSOCIATED FACTOR HOMOLOG"/>
    <property type="match status" value="1"/>
</dbReference>
<evidence type="ECO:0000256" key="1">
    <source>
        <dbReference type="ARBA" id="ARBA00009686"/>
    </source>
</evidence>
<feature type="domain" description="Phosducin" evidence="3">
    <location>
        <begin position="39"/>
        <end position="205"/>
    </location>
</feature>
<dbReference type="Gene3D" id="3.40.30.10">
    <property type="entry name" value="Glutaredoxin"/>
    <property type="match status" value="1"/>
</dbReference>
<dbReference type="PANTHER" id="PTHR45809:SF3">
    <property type="entry name" value="VIRAL IAP-ASSOCIATED FACTOR HOMOLOG"/>
    <property type="match status" value="1"/>
</dbReference>
<dbReference type="InterPro" id="IPR036249">
    <property type="entry name" value="Thioredoxin-like_sf"/>
</dbReference>
<evidence type="ECO:0000313" key="5">
    <source>
        <dbReference type="Proteomes" id="UP000242180"/>
    </source>
</evidence>
<evidence type="ECO:0000256" key="2">
    <source>
        <dbReference type="SAM" id="MobiDB-lite"/>
    </source>
</evidence>
<feature type="region of interest" description="Disordered" evidence="2">
    <location>
        <begin position="201"/>
        <end position="244"/>
    </location>
</feature>
<dbReference type="GO" id="GO:0005737">
    <property type="term" value="C:cytoplasm"/>
    <property type="evidence" value="ECO:0007669"/>
    <property type="project" value="EnsemblFungi"/>
</dbReference>
<gene>
    <name evidence="4" type="ORF">BCR43DRAFT_558781</name>
</gene>
<dbReference type="Proteomes" id="UP000242180">
    <property type="component" value="Unassembled WGS sequence"/>
</dbReference>
<dbReference type="InParanoid" id="A0A1X2H3G7"/>
<dbReference type="GO" id="GO:0006457">
    <property type="term" value="P:protein folding"/>
    <property type="evidence" value="ECO:0007669"/>
    <property type="project" value="EnsemblFungi"/>
</dbReference>
<dbReference type="GO" id="GO:0071444">
    <property type="term" value="P:cellular response to pheromone"/>
    <property type="evidence" value="ECO:0007669"/>
    <property type="project" value="EnsemblFungi"/>
</dbReference>
<keyword evidence="5" id="KW-1185">Reference proteome</keyword>
<dbReference type="SUPFAM" id="SSF52833">
    <property type="entry name" value="Thioredoxin-like"/>
    <property type="match status" value="1"/>
</dbReference>
<dbReference type="OrthoDB" id="45518at2759"/>
<name>A0A1X2H3G7_SYNRA</name>
<dbReference type="CDD" id="cd02988">
    <property type="entry name" value="Phd_like_VIAF"/>
    <property type="match status" value="1"/>
</dbReference>